<evidence type="ECO:0008006" key="4">
    <source>
        <dbReference type="Google" id="ProtNLM"/>
    </source>
</evidence>
<gene>
    <name evidence="2" type="ORF">BaRGS_00007185</name>
</gene>
<feature type="signal peptide" evidence="1">
    <location>
        <begin position="1"/>
        <end position="24"/>
    </location>
</feature>
<dbReference type="Proteomes" id="UP001519460">
    <property type="component" value="Unassembled WGS sequence"/>
</dbReference>
<sequence>MKHCGLKVYLQILILVFFFFHSSGTFTHSAYPYRIHTHTCTGVTELRRARTEPSLIITTRNCQRRLHHNVVSLHPSSRVFTTVRTLLSQRRARSSVDSSLVLRTCHSI</sequence>
<evidence type="ECO:0000256" key="1">
    <source>
        <dbReference type="SAM" id="SignalP"/>
    </source>
</evidence>
<dbReference type="AlphaFoldDB" id="A0ABD0LPZ5"/>
<accession>A0ABD0LPZ5</accession>
<comment type="caution">
    <text evidence="2">The sequence shown here is derived from an EMBL/GenBank/DDBJ whole genome shotgun (WGS) entry which is preliminary data.</text>
</comment>
<name>A0ABD0LPZ5_9CAEN</name>
<evidence type="ECO:0000313" key="2">
    <source>
        <dbReference type="EMBL" id="KAK7501754.1"/>
    </source>
</evidence>
<feature type="chain" id="PRO_5044765912" description="Secreted protein" evidence="1">
    <location>
        <begin position="25"/>
        <end position="108"/>
    </location>
</feature>
<dbReference type="EMBL" id="JACVVK020000030">
    <property type="protein sequence ID" value="KAK7501754.1"/>
    <property type="molecule type" value="Genomic_DNA"/>
</dbReference>
<protein>
    <recommendedName>
        <fullName evidence="4">Secreted protein</fullName>
    </recommendedName>
</protein>
<reference evidence="2 3" key="1">
    <citation type="journal article" date="2023" name="Sci. Data">
        <title>Genome assembly of the Korean intertidal mud-creeper Batillaria attramentaria.</title>
        <authorList>
            <person name="Patra A.K."/>
            <person name="Ho P.T."/>
            <person name="Jun S."/>
            <person name="Lee S.J."/>
            <person name="Kim Y."/>
            <person name="Won Y.J."/>
        </authorList>
    </citation>
    <scope>NUCLEOTIDE SEQUENCE [LARGE SCALE GENOMIC DNA]</scope>
    <source>
        <strain evidence="2">Wonlab-2016</strain>
    </source>
</reference>
<keyword evidence="3" id="KW-1185">Reference proteome</keyword>
<keyword evidence="1" id="KW-0732">Signal</keyword>
<organism evidence="2 3">
    <name type="scientific">Batillaria attramentaria</name>
    <dbReference type="NCBI Taxonomy" id="370345"/>
    <lineage>
        <taxon>Eukaryota</taxon>
        <taxon>Metazoa</taxon>
        <taxon>Spiralia</taxon>
        <taxon>Lophotrochozoa</taxon>
        <taxon>Mollusca</taxon>
        <taxon>Gastropoda</taxon>
        <taxon>Caenogastropoda</taxon>
        <taxon>Sorbeoconcha</taxon>
        <taxon>Cerithioidea</taxon>
        <taxon>Batillariidae</taxon>
        <taxon>Batillaria</taxon>
    </lineage>
</organism>
<evidence type="ECO:0000313" key="3">
    <source>
        <dbReference type="Proteomes" id="UP001519460"/>
    </source>
</evidence>
<proteinExistence type="predicted"/>